<dbReference type="InterPro" id="IPR016192">
    <property type="entry name" value="APOBEC/CMP_deaminase_Zn-bd"/>
</dbReference>
<comment type="function">
    <text evidence="7">Supplies the nucleotide substrate for thymidylate synthetase.</text>
</comment>
<evidence type="ECO:0000256" key="4">
    <source>
        <dbReference type="ARBA" id="ARBA00022727"/>
    </source>
</evidence>
<dbReference type="GO" id="GO:0005737">
    <property type="term" value="C:cytoplasm"/>
    <property type="evidence" value="ECO:0007669"/>
    <property type="project" value="TreeGrafter"/>
</dbReference>
<dbReference type="AlphaFoldDB" id="A0AAW0XNY9"/>
<dbReference type="PROSITE" id="PS00903">
    <property type="entry name" value="CYT_DCMP_DEAMINASES_1"/>
    <property type="match status" value="2"/>
</dbReference>
<dbReference type="PANTHER" id="PTHR11086">
    <property type="entry name" value="DEOXYCYTIDYLATE DEAMINASE-RELATED"/>
    <property type="match status" value="1"/>
</dbReference>
<dbReference type="InterPro" id="IPR035105">
    <property type="entry name" value="Deoxycytidylate_deaminase_dom"/>
</dbReference>
<evidence type="ECO:0000256" key="5">
    <source>
        <dbReference type="ARBA" id="ARBA00022801"/>
    </source>
</evidence>
<gene>
    <name evidence="13" type="ORF">OTU49_017348</name>
</gene>
<comment type="similarity">
    <text evidence="2">Belongs to the cytidine and deoxycytidylate deaminase family.</text>
</comment>
<dbReference type="GO" id="GO:0009165">
    <property type="term" value="P:nucleotide biosynthetic process"/>
    <property type="evidence" value="ECO:0007669"/>
    <property type="project" value="UniProtKB-KW"/>
</dbReference>
<keyword evidence="5" id="KW-0378">Hydrolase</keyword>
<dbReference type="EMBL" id="JARKIK010000018">
    <property type="protein sequence ID" value="KAK8746292.1"/>
    <property type="molecule type" value="Genomic_DNA"/>
</dbReference>
<dbReference type="PROSITE" id="PS51747">
    <property type="entry name" value="CYT_DCMP_DEAMINASES_2"/>
    <property type="match status" value="2"/>
</dbReference>
<dbReference type="PANTHER" id="PTHR11086:SF18">
    <property type="entry name" value="DEOXYCYTIDYLATE DEAMINASE"/>
    <property type="match status" value="1"/>
</dbReference>
<proteinExistence type="inferred from homology"/>
<dbReference type="EC" id="3.5.4.12" evidence="8"/>
<evidence type="ECO:0000256" key="10">
    <source>
        <dbReference type="ARBA" id="ARBA00052978"/>
    </source>
</evidence>
<protein>
    <recommendedName>
        <fullName evidence="11">Probable deoxycytidylate deaminase</fullName>
        <ecNumber evidence="8">3.5.4.12</ecNumber>
    </recommendedName>
    <alternativeName>
        <fullName evidence="9">dCMP deaminase</fullName>
    </alternativeName>
</protein>
<keyword evidence="6" id="KW-0862">Zinc</keyword>
<evidence type="ECO:0000256" key="9">
    <source>
        <dbReference type="ARBA" id="ARBA00041763"/>
    </source>
</evidence>
<dbReference type="GO" id="GO:0008270">
    <property type="term" value="F:zinc ion binding"/>
    <property type="evidence" value="ECO:0007669"/>
    <property type="project" value="InterPro"/>
</dbReference>
<dbReference type="Pfam" id="PF00383">
    <property type="entry name" value="dCMP_cyt_deam_1"/>
    <property type="match status" value="2"/>
</dbReference>
<evidence type="ECO:0000256" key="1">
    <source>
        <dbReference type="ARBA" id="ARBA00001947"/>
    </source>
</evidence>
<keyword evidence="4" id="KW-0545">Nucleotide biosynthesis</keyword>
<reference evidence="13 14" key="1">
    <citation type="journal article" date="2024" name="BMC Genomics">
        <title>Genome assembly of redclaw crayfish (Cherax quadricarinatus) provides insights into its immune adaptation and hypoxia tolerance.</title>
        <authorList>
            <person name="Liu Z."/>
            <person name="Zheng J."/>
            <person name="Li H."/>
            <person name="Fang K."/>
            <person name="Wang S."/>
            <person name="He J."/>
            <person name="Zhou D."/>
            <person name="Weng S."/>
            <person name="Chi M."/>
            <person name="Gu Z."/>
            <person name="He J."/>
            <person name="Li F."/>
            <person name="Wang M."/>
        </authorList>
    </citation>
    <scope>NUCLEOTIDE SEQUENCE [LARGE SCALE GENOMIC DNA]</scope>
    <source>
        <strain evidence="13">ZL_2023a</strain>
    </source>
</reference>
<comment type="catalytic activity">
    <reaction evidence="10">
        <text>dCMP + H2O + H(+) = dUMP + NH4(+)</text>
        <dbReference type="Rhea" id="RHEA:22924"/>
        <dbReference type="ChEBI" id="CHEBI:15377"/>
        <dbReference type="ChEBI" id="CHEBI:15378"/>
        <dbReference type="ChEBI" id="CHEBI:28938"/>
        <dbReference type="ChEBI" id="CHEBI:57566"/>
        <dbReference type="ChEBI" id="CHEBI:246422"/>
        <dbReference type="EC" id="3.5.4.12"/>
    </reaction>
</comment>
<dbReference type="GO" id="GO:0004132">
    <property type="term" value="F:dCMP deaminase activity"/>
    <property type="evidence" value="ECO:0007669"/>
    <property type="project" value="UniProtKB-EC"/>
</dbReference>
<evidence type="ECO:0000256" key="8">
    <source>
        <dbReference type="ARBA" id="ARBA00038938"/>
    </source>
</evidence>
<dbReference type="SUPFAM" id="SSF53927">
    <property type="entry name" value="Cytidine deaminase-like"/>
    <property type="match status" value="2"/>
</dbReference>
<dbReference type="Proteomes" id="UP001445076">
    <property type="component" value="Unassembled WGS sequence"/>
</dbReference>
<feature type="domain" description="CMP/dCMP-type deaminase" evidence="12">
    <location>
        <begin position="247"/>
        <end position="385"/>
    </location>
</feature>
<evidence type="ECO:0000256" key="6">
    <source>
        <dbReference type="ARBA" id="ARBA00022833"/>
    </source>
</evidence>
<evidence type="ECO:0000256" key="11">
    <source>
        <dbReference type="ARBA" id="ARBA00071625"/>
    </source>
</evidence>
<reference evidence="13" key="2">
    <citation type="submission" date="2024-01" db="EMBL/GenBank/DDBJ databases">
        <authorList>
            <person name="He J."/>
            <person name="Wang M."/>
            <person name="Zheng J."/>
            <person name="Liu Z."/>
        </authorList>
    </citation>
    <scope>NUCLEOTIDE SEQUENCE</scope>
    <source>
        <strain evidence="13">ZL_2023a</strain>
        <tissue evidence="13">Muscle</tissue>
    </source>
</reference>
<dbReference type="InterPro" id="IPR016193">
    <property type="entry name" value="Cytidine_deaminase-like"/>
</dbReference>
<dbReference type="EMBL" id="JARKIK010000018">
    <property type="protein sequence ID" value="KAK8746293.1"/>
    <property type="molecule type" value="Genomic_DNA"/>
</dbReference>
<evidence type="ECO:0000256" key="7">
    <source>
        <dbReference type="ARBA" id="ARBA00037036"/>
    </source>
</evidence>
<accession>A0AAW0XNY9</accession>
<keyword evidence="3" id="KW-0479">Metal-binding</keyword>
<comment type="caution">
    <text evidence="13">The sequence shown here is derived from an EMBL/GenBank/DDBJ whole genome shotgun (WGS) entry which is preliminary data.</text>
</comment>
<dbReference type="FunFam" id="3.40.140.10:FF:000021">
    <property type="entry name" value="Deoxycytidylate deaminase"/>
    <property type="match status" value="2"/>
</dbReference>
<feature type="domain" description="CMP/dCMP-type deaminase" evidence="12">
    <location>
        <begin position="49"/>
        <end position="187"/>
    </location>
</feature>
<organism evidence="13 14">
    <name type="scientific">Cherax quadricarinatus</name>
    <name type="common">Australian red claw crayfish</name>
    <dbReference type="NCBI Taxonomy" id="27406"/>
    <lineage>
        <taxon>Eukaryota</taxon>
        <taxon>Metazoa</taxon>
        <taxon>Ecdysozoa</taxon>
        <taxon>Arthropoda</taxon>
        <taxon>Crustacea</taxon>
        <taxon>Multicrustacea</taxon>
        <taxon>Malacostraca</taxon>
        <taxon>Eumalacostraca</taxon>
        <taxon>Eucarida</taxon>
        <taxon>Decapoda</taxon>
        <taxon>Pleocyemata</taxon>
        <taxon>Astacidea</taxon>
        <taxon>Parastacoidea</taxon>
        <taxon>Parastacidae</taxon>
        <taxon>Cherax</taxon>
    </lineage>
</organism>
<keyword evidence="14" id="KW-1185">Reference proteome</keyword>
<comment type="cofactor">
    <cofactor evidence="1">
        <name>Zn(2+)</name>
        <dbReference type="ChEBI" id="CHEBI:29105"/>
    </cofactor>
</comment>
<evidence type="ECO:0000313" key="14">
    <source>
        <dbReference type="Proteomes" id="UP001445076"/>
    </source>
</evidence>
<sequence length="407" mass="45544">MEVVKVSESQLSEQNEKTNPVVGAYDDVSGALSQLAIGSCDSKRHNYISWEEYFMAVAFLTAMRSKDPCSQVGACIVNTDKKIVGIGYNGMPRGCSDDVLPWSKESQDPLLTKYMYVCHAEMNAIMNKNSSDLSGCTIYVALFPCNECAKLIIQARIREVIFFSDKHVKKPDTIASKRMLNMAGIVYRQYIPARKKINLDFTRSCNLEQLESVEDTSCSDNDKSNNRTCYSPVVSRDINTKREDYLAWGEYFMAMAALSALRSKDPITQVGACIVNSENKIVGIGYNGMPWGCNDDQLPWSKTSSDKLEAKYMYVCHAEVNAIMNKNCVDVAGCTIYVALFPCNECAKVIIQAGIKKVIYLSDKFKEDPSTVASKRMLDLAGILYCEYNLPCRRVIIDFDAIDWNSV</sequence>
<evidence type="ECO:0000313" key="13">
    <source>
        <dbReference type="EMBL" id="KAK8746293.1"/>
    </source>
</evidence>
<dbReference type="CDD" id="cd01286">
    <property type="entry name" value="deoxycytidylate_deaminase"/>
    <property type="match status" value="2"/>
</dbReference>
<dbReference type="Gene3D" id="3.40.140.10">
    <property type="entry name" value="Cytidine Deaminase, domain 2"/>
    <property type="match status" value="2"/>
</dbReference>
<dbReference type="InterPro" id="IPR002125">
    <property type="entry name" value="CMP_dCMP_dom"/>
</dbReference>
<evidence type="ECO:0000256" key="3">
    <source>
        <dbReference type="ARBA" id="ARBA00022723"/>
    </source>
</evidence>
<name>A0AAW0XNY9_CHEQU</name>
<evidence type="ECO:0000259" key="12">
    <source>
        <dbReference type="PROSITE" id="PS51747"/>
    </source>
</evidence>
<dbReference type="InterPro" id="IPR015517">
    <property type="entry name" value="dCMP_deaminase-rel"/>
</dbReference>
<evidence type="ECO:0000256" key="2">
    <source>
        <dbReference type="ARBA" id="ARBA00006576"/>
    </source>
</evidence>